<keyword evidence="2 4" id="KW-0040">ANK repeat</keyword>
<keyword evidence="7" id="KW-1185">Reference proteome</keyword>
<sequence>MAHTPSPRFLAAAKYLACALSLAKVPSSVKLELYGLYKAVTVSLVPNTPRPSIFDLTGRAKWDGWKAVSQTISSAKQAEDKYLDLAKNLGWTEGLIATTQKASSSHATAEQDEINWDSTDDEQPISSGGTLMGPTVSIMAVPGTPSGNDETLHGLVAAQRYDDVLKYLNDHPISNLNEGDEFGYTPLHLAADRGNTEIVKLLLARGANHRLKDADGFTPRELASIAGHDQLQFLLREENE</sequence>
<proteinExistence type="predicted"/>
<dbReference type="GO" id="GO:0000062">
    <property type="term" value="F:fatty-acyl-CoA binding"/>
    <property type="evidence" value="ECO:0007669"/>
    <property type="project" value="InterPro"/>
</dbReference>
<dbReference type="InterPro" id="IPR014352">
    <property type="entry name" value="FERM/acyl-CoA-bd_prot_sf"/>
</dbReference>
<dbReference type="Gene3D" id="1.25.40.20">
    <property type="entry name" value="Ankyrin repeat-containing domain"/>
    <property type="match status" value="1"/>
</dbReference>
<evidence type="ECO:0000256" key="3">
    <source>
        <dbReference type="ARBA" id="ARBA00023121"/>
    </source>
</evidence>
<dbReference type="SUPFAM" id="SSF48403">
    <property type="entry name" value="Ankyrin repeat"/>
    <property type="match status" value="1"/>
</dbReference>
<evidence type="ECO:0000313" key="6">
    <source>
        <dbReference type="EMBL" id="KIY50563.1"/>
    </source>
</evidence>
<evidence type="ECO:0000256" key="2">
    <source>
        <dbReference type="ARBA" id="ARBA00023043"/>
    </source>
</evidence>
<dbReference type="InterPro" id="IPR035984">
    <property type="entry name" value="Acyl-CoA-binding_sf"/>
</dbReference>
<evidence type="ECO:0000256" key="4">
    <source>
        <dbReference type="PROSITE-ProRule" id="PRU00023"/>
    </source>
</evidence>
<keyword evidence="3" id="KW-0446">Lipid-binding</keyword>
<dbReference type="PROSITE" id="PS50088">
    <property type="entry name" value="ANK_REPEAT"/>
    <property type="match status" value="1"/>
</dbReference>
<dbReference type="InterPro" id="IPR000582">
    <property type="entry name" value="Acyl-CoA-binding_protein"/>
</dbReference>
<dbReference type="EMBL" id="KN881675">
    <property type="protein sequence ID" value="KIY50563.1"/>
    <property type="molecule type" value="Genomic_DNA"/>
</dbReference>
<dbReference type="PRINTS" id="PR00689">
    <property type="entry name" value="ACOABINDINGP"/>
</dbReference>
<dbReference type="PANTHER" id="PTHR24119">
    <property type="entry name" value="ACYL-COA-BINDING DOMAIN-CONTAINING PROTEIN 6"/>
    <property type="match status" value="1"/>
</dbReference>
<feature type="repeat" description="ANK" evidence="4">
    <location>
        <begin position="182"/>
        <end position="214"/>
    </location>
</feature>
<evidence type="ECO:0000256" key="1">
    <source>
        <dbReference type="ARBA" id="ARBA00022737"/>
    </source>
</evidence>
<dbReference type="PROSITE" id="PS51228">
    <property type="entry name" value="ACB_2"/>
    <property type="match status" value="1"/>
</dbReference>
<protein>
    <submittedName>
        <fullName evidence="6">Ankyrin</fullName>
    </submittedName>
</protein>
<dbReference type="SMART" id="SM00248">
    <property type="entry name" value="ANK"/>
    <property type="match status" value="2"/>
</dbReference>
<dbReference type="InterPro" id="IPR036770">
    <property type="entry name" value="Ankyrin_rpt-contain_sf"/>
</dbReference>
<dbReference type="PANTHER" id="PTHR24119:SF0">
    <property type="entry name" value="ACYL-COA-BINDING DOMAIN-CONTAINING PROTEIN 6"/>
    <property type="match status" value="1"/>
</dbReference>
<feature type="domain" description="ACB" evidence="5">
    <location>
        <begin position="1"/>
        <end position="95"/>
    </location>
</feature>
<dbReference type="Gene3D" id="1.20.80.10">
    <property type="match status" value="1"/>
</dbReference>
<dbReference type="Pfam" id="PF00887">
    <property type="entry name" value="ACBP"/>
    <property type="match status" value="1"/>
</dbReference>
<dbReference type="OrthoDB" id="341259at2759"/>
<organism evidence="6 7">
    <name type="scientific">Fistulina hepatica ATCC 64428</name>
    <dbReference type="NCBI Taxonomy" id="1128425"/>
    <lineage>
        <taxon>Eukaryota</taxon>
        <taxon>Fungi</taxon>
        <taxon>Dikarya</taxon>
        <taxon>Basidiomycota</taxon>
        <taxon>Agaricomycotina</taxon>
        <taxon>Agaricomycetes</taxon>
        <taxon>Agaricomycetidae</taxon>
        <taxon>Agaricales</taxon>
        <taxon>Fistulinaceae</taxon>
        <taxon>Fistulina</taxon>
    </lineage>
</organism>
<evidence type="ECO:0000313" key="7">
    <source>
        <dbReference type="Proteomes" id="UP000054144"/>
    </source>
</evidence>
<reference evidence="6 7" key="1">
    <citation type="journal article" date="2015" name="Fungal Genet. Biol.">
        <title>Evolution of novel wood decay mechanisms in Agaricales revealed by the genome sequences of Fistulina hepatica and Cylindrobasidium torrendii.</title>
        <authorList>
            <person name="Floudas D."/>
            <person name="Held B.W."/>
            <person name="Riley R."/>
            <person name="Nagy L.G."/>
            <person name="Koehler G."/>
            <person name="Ransdell A.S."/>
            <person name="Younus H."/>
            <person name="Chow J."/>
            <person name="Chiniquy J."/>
            <person name="Lipzen A."/>
            <person name="Tritt A."/>
            <person name="Sun H."/>
            <person name="Haridas S."/>
            <person name="LaButti K."/>
            <person name="Ohm R.A."/>
            <person name="Kues U."/>
            <person name="Blanchette R.A."/>
            <person name="Grigoriev I.V."/>
            <person name="Minto R.E."/>
            <person name="Hibbett D.S."/>
        </authorList>
    </citation>
    <scope>NUCLEOTIDE SEQUENCE [LARGE SCALE GENOMIC DNA]</scope>
    <source>
        <strain evidence="6 7">ATCC 64428</strain>
    </source>
</reference>
<gene>
    <name evidence="6" type="ORF">FISHEDRAFT_71605</name>
</gene>
<accession>A0A0D7AI90</accession>
<dbReference type="Proteomes" id="UP000054144">
    <property type="component" value="Unassembled WGS sequence"/>
</dbReference>
<dbReference type="SUPFAM" id="SSF47027">
    <property type="entry name" value="Acyl-CoA binding protein"/>
    <property type="match status" value="1"/>
</dbReference>
<dbReference type="Pfam" id="PF12796">
    <property type="entry name" value="Ank_2"/>
    <property type="match status" value="1"/>
</dbReference>
<name>A0A0D7AI90_9AGAR</name>
<dbReference type="InterPro" id="IPR002110">
    <property type="entry name" value="Ankyrin_rpt"/>
</dbReference>
<dbReference type="PROSITE" id="PS50297">
    <property type="entry name" value="ANK_REP_REGION"/>
    <property type="match status" value="1"/>
</dbReference>
<keyword evidence="1" id="KW-0677">Repeat</keyword>
<dbReference type="AlphaFoldDB" id="A0A0D7AI90"/>
<evidence type="ECO:0000259" key="5">
    <source>
        <dbReference type="PROSITE" id="PS51228"/>
    </source>
</evidence>